<evidence type="ECO:0000256" key="3">
    <source>
        <dbReference type="ARBA" id="ARBA00022676"/>
    </source>
</evidence>
<keyword evidence="4 7" id="KW-0808">Transferase</keyword>
<sequence>MGGHYTGLHEWQITGLREECGVFGVYLSDCEADVSPMIYYGLYALQHRGQESAGIAVTDGLRLRYFKDMGLVSEVFDPKILNQLKGYSGIGHVRYSTTGSSYVANAQPLVVRYKGGDMALAHNGNLVNAVSLRGELEAQGAVFQTTSDTEVIANLISRAEGDDIKDVISQAMRQINGSYAVVILTNDAIIGVRDPYGIRPLCLGKLGDGYVLASESCALDAIGAEFVRDIKPGEGIAVSKNGVESFKIMDSPKMALCSFEFVYLARTDSVIDGAGVYRARINAGRMLAMEHPVQADMVIGVPDSGTTAAIGYAQQSGIPFGEGLIKNRYVGRTFIQPEQKMREEGVKVKLNALRETVKGKRIVMVDDSIVRGTTSSQIVEMLREAGAVEVHMRVSSPPVQYPCYFGIDTPSRDNLIGAMHTVKEIGDMIGVDSLGYLSVDGLVRSVAEAVGRYEFSASDCPYCLACFDGHYPVDVPEQGQKYLFENAGGRK</sequence>
<keyword evidence="7 11" id="KW-0411">Iron-sulfur</keyword>
<dbReference type="CDD" id="cd00715">
    <property type="entry name" value="GPATase_N"/>
    <property type="match status" value="1"/>
</dbReference>
<name>F3ZZI9_MAHA5</name>
<keyword evidence="3 7" id="KW-0328">Glycosyltransferase</keyword>
<keyword evidence="7 10" id="KW-0479">Metal-binding</keyword>
<dbReference type="PROSITE" id="PS51278">
    <property type="entry name" value="GATASE_TYPE_2"/>
    <property type="match status" value="1"/>
</dbReference>
<dbReference type="InterPro" id="IPR005854">
    <property type="entry name" value="PurF"/>
</dbReference>
<proteinExistence type="inferred from homology"/>
<dbReference type="NCBIfam" id="TIGR01134">
    <property type="entry name" value="purF"/>
    <property type="match status" value="1"/>
</dbReference>
<evidence type="ECO:0000256" key="4">
    <source>
        <dbReference type="ARBA" id="ARBA00022679"/>
    </source>
</evidence>
<evidence type="ECO:0000313" key="13">
    <source>
        <dbReference type="EMBL" id="AEE96815.1"/>
    </source>
</evidence>
<dbReference type="PANTHER" id="PTHR11907">
    <property type="entry name" value="AMIDOPHOSPHORIBOSYLTRANSFERASE"/>
    <property type="match status" value="1"/>
</dbReference>
<dbReference type="Gene3D" id="3.40.50.2020">
    <property type="match status" value="1"/>
</dbReference>
<dbReference type="MEROPS" id="C44.001"/>
<dbReference type="STRING" id="697281.Mahau_1633"/>
<evidence type="ECO:0000256" key="8">
    <source>
        <dbReference type="PIRNR" id="PIRNR000485"/>
    </source>
</evidence>
<dbReference type="EMBL" id="CP002360">
    <property type="protein sequence ID" value="AEE96815.1"/>
    <property type="molecule type" value="Genomic_DNA"/>
</dbReference>
<dbReference type="GO" id="GO:0009113">
    <property type="term" value="P:purine nucleobase biosynthetic process"/>
    <property type="evidence" value="ECO:0007669"/>
    <property type="project" value="UniProtKB-UniRule"/>
</dbReference>
<keyword evidence="7 11" id="KW-0408">Iron</keyword>
<dbReference type="HAMAP" id="MF_01931">
    <property type="entry name" value="PurF"/>
    <property type="match status" value="1"/>
</dbReference>
<dbReference type="PIRSF" id="PIRSF000485">
    <property type="entry name" value="Amd_phspho_trans"/>
    <property type="match status" value="1"/>
</dbReference>
<dbReference type="KEGG" id="mas:Mahau_1633"/>
<feature type="binding site" evidence="7 11">
    <location>
        <position position="257"/>
    </location>
    <ligand>
        <name>[4Fe-4S] cluster</name>
        <dbReference type="ChEBI" id="CHEBI:49883"/>
    </ligand>
</feature>
<dbReference type="HOGENOM" id="CLU_022389_3_1_9"/>
<evidence type="ECO:0000256" key="11">
    <source>
        <dbReference type="PIRSR" id="PIRSR000485-3"/>
    </source>
</evidence>
<evidence type="ECO:0000313" key="14">
    <source>
        <dbReference type="Proteomes" id="UP000008457"/>
    </source>
</evidence>
<dbReference type="InterPro" id="IPR029057">
    <property type="entry name" value="PRTase-like"/>
</dbReference>
<feature type="domain" description="Glutamine amidotransferase type-2" evidence="12">
    <location>
        <begin position="20"/>
        <end position="241"/>
    </location>
</feature>
<reference evidence="14" key="1">
    <citation type="submission" date="2010-11" db="EMBL/GenBank/DDBJ databases">
        <title>The complete genome of Mahella australiensis DSM 15567.</title>
        <authorList>
            <consortium name="US DOE Joint Genome Institute (JGI-PGF)"/>
            <person name="Lucas S."/>
            <person name="Copeland A."/>
            <person name="Lapidus A."/>
            <person name="Bruce D."/>
            <person name="Goodwin L."/>
            <person name="Pitluck S."/>
            <person name="Kyrpides N."/>
            <person name="Mavromatis K."/>
            <person name="Pagani I."/>
            <person name="Ivanova N."/>
            <person name="Teshima H."/>
            <person name="Brettin T."/>
            <person name="Detter J.C."/>
            <person name="Han C."/>
            <person name="Tapia R."/>
            <person name="Land M."/>
            <person name="Hauser L."/>
            <person name="Markowitz V."/>
            <person name="Cheng J.-F."/>
            <person name="Hugenholtz P."/>
            <person name="Woyke T."/>
            <person name="Wu D."/>
            <person name="Spring S."/>
            <person name="Pukall R."/>
            <person name="Steenblock K."/>
            <person name="Schneider S."/>
            <person name="Klenk H.-P."/>
            <person name="Eisen J.A."/>
        </authorList>
    </citation>
    <scope>NUCLEOTIDE SEQUENCE [LARGE SCALE GENOMIC DNA]</scope>
    <source>
        <strain evidence="14">DSM 15567 / CIP 107919 / 50-1 BON</strain>
    </source>
</reference>
<evidence type="ECO:0000256" key="2">
    <source>
        <dbReference type="ARBA" id="ARBA00010138"/>
    </source>
</evidence>
<dbReference type="Proteomes" id="UP000008457">
    <property type="component" value="Chromosome"/>
</dbReference>
<feature type="active site" description="Nucleophile" evidence="7 9">
    <location>
        <position position="20"/>
    </location>
</feature>
<dbReference type="Pfam" id="PF00156">
    <property type="entry name" value="Pribosyltran"/>
    <property type="match status" value="1"/>
</dbReference>
<dbReference type="AlphaFoldDB" id="F3ZZI9"/>
<evidence type="ECO:0000256" key="9">
    <source>
        <dbReference type="PIRSR" id="PIRSR000485-1"/>
    </source>
</evidence>
<keyword evidence="5 7" id="KW-0658">Purine biosynthesis</keyword>
<dbReference type="CDD" id="cd06223">
    <property type="entry name" value="PRTases_typeI"/>
    <property type="match status" value="1"/>
</dbReference>
<dbReference type="GO" id="GO:0000287">
    <property type="term" value="F:magnesium ion binding"/>
    <property type="evidence" value="ECO:0007669"/>
    <property type="project" value="UniProtKB-UniRule"/>
</dbReference>
<dbReference type="GO" id="GO:0051539">
    <property type="term" value="F:4 iron, 4 sulfur cluster binding"/>
    <property type="evidence" value="ECO:0007669"/>
    <property type="project" value="UniProtKB-KW"/>
</dbReference>
<dbReference type="GO" id="GO:0006189">
    <property type="term" value="P:'de novo' IMP biosynthetic process"/>
    <property type="evidence" value="ECO:0007669"/>
    <property type="project" value="UniProtKB-UniRule"/>
</dbReference>
<feature type="binding site" evidence="7 11">
    <location>
        <position position="466"/>
    </location>
    <ligand>
        <name>[4Fe-4S] cluster</name>
        <dbReference type="ChEBI" id="CHEBI:49883"/>
    </ligand>
</feature>
<gene>
    <name evidence="7" type="primary">purF</name>
    <name evidence="13" type="ordered locus">Mahau_1633</name>
</gene>
<feature type="binding site" evidence="7 11">
    <location>
        <position position="463"/>
    </location>
    <ligand>
        <name>[4Fe-4S] cluster</name>
        <dbReference type="ChEBI" id="CHEBI:49883"/>
    </ligand>
</feature>
<dbReference type="InterPro" id="IPR017932">
    <property type="entry name" value="GATase_2_dom"/>
</dbReference>
<dbReference type="Gene3D" id="3.60.20.10">
    <property type="entry name" value="Glutamine Phosphoribosylpyrophosphate, subunit 1, domain 1"/>
    <property type="match status" value="1"/>
</dbReference>
<evidence type="ECO:0000256" key="1">
    <source>
        <dbReference type="ARBA" id="ARBA00005209"/>
    </source>
</evidence>
<keyword evidence="14" id="KW-1185">Reference proteome</keyword>
<dbReference type="Pfam" id="PF13537">
    <property type="entry name" value="GATase_7"/>
    <property type="match status" value="1"/>
</dbReference>
<dbReference type="GO" id="GO:0004044">
    <property type="term" value="F:amidophosphoribosyltransferase activity"/>
    <property type="evidence" value="ECO:0007669"/>
    <property type="project" value="UniProtKB-UniRule"/>
</dbReference>
<dbReference type="eggNOG" id="COG0034">
    <property type="taxonomic scope" value="Bacteria"/>
</dbReference>
<dbReference type="OrthoDB" id="9801213at2"/>
<evidence type="ECO:0000259" key="12">
    <source>
        <dbReference type="PROSITE" id="PS51278"/>
    </source>
</evidence>
<dbReference type="SUPFAM" id="SSF56235">
    <property type="entry name" value="N-terminal nucleophile aminohydrolases (Ntn hydrolases)"/>
    <property type="match status" value="1"/>
</dbReference>
<evidence type="ECO:0000256" key="5">
    <source>
        <dbReference type="ARBA" id="ARBA00022755"/>
    </source>
</evidence>
<feature type="binding site" evidence="7 10">
    <location>
        <position position="304"/>
    </location>
    <ligand>
        <name>Mg(2+)</name>
        <dbReference type="ChEBI" id="CHEBI:18420"/>
    </ligand>
</feature>
<protein>
    <recommendedName>
        <fullName evidence="7">Amidophosphoribosyltransferase</fullName>
        <shortName evidence="7">ATase</shortName>
        <ecNumber evidence="7">2.4.2.14</ecNumber>
    </recommendedName>
    <alternativeName>
        <fullName evidence="7">Glutamine phosphoribosylpyrophosphate amidotransferase</fullName>
        <shortName evidence="7">GPATase</shortName>
    </alternativeName>
</protein>
<comment type="pathway">
    <text evidence="1 7 8">Purine metabolism; IMP biosynthesis via de novo pathway; N(1)-(5-phospho-D-ribosyl)glycinamide from 5-phospho-alpha-D-ribose 1-diphosphate: step 1/2.</text>
</comment>
<comment type="similarity">
    <text evidence="2 7 8">In the C-terminal section; belongs to the purine/pyrimidine phosphoribosyltransferase family.</text>
</comment>
<keyword evidence="6 7" id="KW-0315">Glutamine amidotransferase</keyword>
<comment type="catalytic activity">
    <reaction evidence="7 8">
        <text>5-phospho-beta-D-ribosylamine + L-glutamate + diphosphate = 5-phospho-alpha-D-ribose 1-diphosphate + L-glutamine + H2O</text>
        <dbReference type="Rhea" id="RHEA:14905"/>
        <dbReference type="ChEBI" id="CHEBI:15377"/>
        <dbReference type="ChEBI" id="CHEBI:29985"/>
        <dbReference type="ChEBI" id="CHEBI:33019"/>
        <dbReference type="ChEBI" id="CHEBI:58017"/>
        <dbReference type="ChEBI" id="CHEBI:58359"/>
        <dbReference type="ChEBI" id="CHEBI:58681"/>
        <dbReference type="EC" id="2.4.2.14"/>
    </reaction>
</comment>
<dbReference type="EC" id="2.4.2.14" evidence="7"/>
<organism evidence="13 14">
    <name type="scientific">Mahella australiensis (strain DSM 15567 / CIP 107919 / 50-1 BON)</name>
    <dbReference type="NCBI Taxonomy" id="697281"/>
    <lineage>
        <taxon>Bacteria</taxon>
        <taxon>Bacillati</taxon>
        <taxon>Bacillota</taxon>
        <taxon>Clostridia</taxon>
        <taxon>Thermoanaerobacterales</taxon>
        <taxon>Thermoanaerobacterales Family IV. Incertae Sedis</taxon>
        <taxon>Mahella</taxon>
    </lineage>
</organism>
<keyword evidence="7" id="KW-0004">4Fe-4S</keyword>
<dbReference type="InterPro" id="IPR000836">
    <property type="entry name" value="PRTase_dom"/>
</dbReference>
<dbReference type="RefSeq" id="WP_013781243.1">
    <property type="nucleotide sequence ID" value="NC_015520.1"/>
</dbReference>
<keyword evidence="7 10" id="KW-0460">Magnesium</keyword>
<accession>F3ZZI9</accession>
<comment type="cofactor">
    <cofactor evidence="7 10">
        <name>Mg(2+)</name>
        <dbReference type="ChEBI" id="CHEBI:18420"/>
    </cofactor>
    <text evidence="7 10">Binds 1 Mg(2+) ion per subunit.</text>
</comment>
<dbReference type="UniPathway" id="UPA00074">
    <property type="reaction ID" value="UER00124"/>
</dbReference>
<comment type="cofactor">
    <cofactor evidence="7 11">
        <name>[4Fe-4S] cluster</name>
        <dbReference type="ChEBI" id="CHEBI:49883"/>
    </cofactor>
    <text evidence="7 11">Binds 1 [4Fe-4S] cluster per subunit.</text>
</comment>
<feature type="binding site" evidence="7 11">
    <location>
        <position position="403"/>
    </location>
    <ligand>
        <name>[4Fe-4S] cluster</name>
        <dbReference type="ChEBI" id="CHEBI:49883"/>
    </ligand>
</feature>
<dbReference type="SUPFAM" id="SSF53271">
    <property type="entry name" value="PRTase-like"/>
    <property type="match status" value="1"/>
</dbReference>
<comment type="function">
    <text evidence="7">Catalyzes the formation of phosphoribosylamine from phosphoribosylpyrophosphate (PRPP) and glutamine.</text>
</comment>
<feature type="binding site" evidence="7 10">
    <location>
        <position position="367"/>
    </location>
    <ligand>
        <name>Mg(2+)</name>
        <dbReference type="ChEBI" id="CHEBI:18420"/>
    </ligand>
</feature>
<reference evidence="13 14" key="2">
    <citation type="journal article" date="2011" name="Stand. Genomic Sci.">
        <title>Complete genome sequence of Mahella australiensis type strain (50-1 BON).</title>
        <authorList>
            <person name="Sikorski J."/>
            <person name="Teshima H."/>
            <person name="Nolan M."/>
            <person name="Lucas S."/>
            <person name="Hammon N."/>
            <person name="Deshpande S."/>
            <person name="Cheng J.F."/>
            <person name="Pitluck S."/>
            <person name="Liolios K."/>
            <person name="Pagani I."/>
            <person name="Ivanova N."/>
            <person name="Huntemann M."/>
            <person name="Mavromatis K."/>
            <person name="Ovchinikova G."/>
            <person name="Pati A."/>
            <person name="Tapia R."/>
            <person name="Han C."/>
            <person name="Goodwin L."/>
            <person name="Chen A."/>
            <person name="Palaniappan K."/>
            <person name="Land M."/>
            <person name="Hauser L."/>
            <person name="Ngatchou-Djao O.D."/>
            <person name="Rohde M."/>
            <person name="Pukall R."/>
            <person name="Spring S."/>
            <person name="Abt B."/>
            <person name="Goker M."/>
            <person name="Detter J.C."/>
            <person name="Woyke T."/>
            <person name="Bristow J."/>
            <person name="Markowitz V."/>
            <person name="Hugenholtz P."/>
            <person name="Eisen J.A."/>
            <person name="Kyrpides N.C."/>
            <person name="Klenk H.P."/>
            <person name="Lapidus A."/>
        </authorList>
    </citation>
    <scope>NUCLEOTIDE SEQUENCE [LARGE SCALE GENOMIC DNA]</scope>
    <source>
        <strain evidence="14">DSM 15567 / CIP 107919 / 50-1 BON</strain>
    </source>
</reference>
<feature type="binding site" evidence="7 10">
    <location>
        <position position="366"/>
    </location>
    <ligand>
        <name>Mg(2+)</name>
        <dbReference type="ChEBI" id="CHEBI:18420"/>
    </ligand>
</feature>
<evidence type="ECO:0000256" key="10">
    <source>
        <dbReference type="PIRSR" id="PIRSR000485-2"/>
    </source>
</evidence>
<dbReference type="InterPro" id="IPR035584">
    <property type="entry name" value="PurF_N"/>
</dbReference>
<dbReference type="InterPro" id="IPR029055">
    <property type="entry name" value="Ntn_hydrolases_N"/>
</dbReference>
<evidence type="ECO:0000256" key="7">
    <source>
        <dbReference type="HAMAP-Rule" id="MF_01931"/>
    </source>
</evidence>
<evidence type="ECO:0000256" key="6">
    <source>
        <dbReference type="ARBA" id="ARBA00022962"/>
    </source>
</evidence>